<accession>A0AAD1XMW1</accession>
<organism evidence="1 2">
    <name type="scientific">Euplotes crassus</name>
    <dbReference type="NCBI Taxonomy" id="5936"/>
    <lineage>
        <taxon>Eukaryota</taxon>
        <taxon>Sar</taxon>
        <taxon>Alveolata</taxon>
        <taxon>Ciliophora</taxon>
        <taxon>Intramacronucleata</taxon>
        <taxon>Spirotrichea</taxon>
        <taxon>Hypotrichia</taxon>
        <taxon>Euplotida</taxon>
        <taxon>Euplotidae</taxon>
        <taxon>Moneuplotes</taxon>
    </lineage>
</organism>
<keyword evidence="2" id="KW-1185">Reference proteome</keyword>
<dbReference type="AlphaFoldDB" id="A0AAD1XMW1"/>
<dbReference type="EMBL" id="CAMPGE010017171">
    <property type="protein sequence ID" value="CAI2375676.1"/>
    <property type="molecule type" value="Genomic_DNA"/>
</dbReference>
<protein>
    <submittedName>
        <fullName evidence="1">Uncharacterized protein</fullName>
    </submittedName>
</protein>
<reference evidence="1" key="1">
    <citation type="submission" date="2023-07" db="EMBL/GenBank/DDBJ databases">
        <authorList>
            <consortium name="AG Swart"/>
            <person name="Singh M."/>
            <person name="Singh A."/>
            <person name="Seah K."/>
            <person name="Emmerich C."/>
        </authorList>
    </citation>
    <scope>NUCLEOTIDE SEQUENCE</scope>
    <source>
        <strain evidence="1">DP1</strain>
    </source>
</reference>
<proteinExistence type="predicted"/>
<gene>
    <name evidence="1" type="ORF">ECRASSUSDP1_LOCUS17040</name>
</gene>
<dbReference type="Proteomes" id="UP001295684">
    <property type="component" value="Unassembled WGS sequence"/>
</dbReference>
<comment type="caution">
    <text evidence="1">The sequence shown here is derived from an EMBL/GenBank/DDBJ whole genome shotgun (WGS) entry which is preliminary data.</text>
</comment>
<name>A0AAD1XMW1_EUPCR</name>
<sequence>MQMTSRDVKERAKLDTSILNKFSKIFKKYFALCLIRVKKKPNTCTKTAIKLSYTNKQHTKINPKPDSVAAESLCTKKCTTG</sequence>
<evidence type="ECO:0000313" key="2">
    <source>
        <dbReference type="Proteomes" id="UP001295684"/>
    </source>
</evidence>
<evidence type="ECO:0000313" key="1">
    <source>
        <dbReference type="EMBL" id="CAI2375676.1"/>
    </source>
</evidence>